<organism evidence="7 8">
    <name type="scientific">Falsiroseomonas selenitidurans</name>
    <dbReference type="NCBI Taxonomy" id="2716335"/>
    <lineage>
        <taxon>Bacteria</taxon>
        <taxon>Pseudomonadati</taxon>
        <taxon>Pseudomonadota</taxon>
        <taxon>Alphaproteobacteria</taxon>
        <taxon>Acetobacterales</taxon>
        <taxon>Roseomonadaceae</taxon>
        <taxon>Falsiroseomonas</taxon>
    </lineage>
</organism>
<keyword evidence="3 7" id="KW-0418">Kinase</keyword>
<feature type="region of interest" description="Disordered" evidence="5">
    <location>
        <begin position="1"/>
        <end position="41"/>
    </location>
</feature>
<evidence type="ECO:0000256" key="3">
    <source>
        <dbReference type="ARBA" id="ARBA00022777"/>
    </source>
</evidence>
<keyword evidence="8" id="KW-1185">Reference proteome</keyword>
<evidence type="ECO:0000259" key="6">
    <source>
        <dbReference type="PROSITE" id="PS50146"/>
    </source>
</evidence>
<dbReference type="EMBL" id="JAAVNE010000040">
    <property type="protein sequence ID" value="NKC33238.1"/>
    <property type="molecule type" value="Genomic_DNA"/>
</dbReference>
<dbReference type="InterPro" id="IPR017438">
    <property type="entry name" value="ATP-NAD_kinase_N"/>
</dbReference>
<keyword evidence="2" id="KW-0547">Nucleotide-binding</keyword>
<evidence type="ECO:0000313" key="8">
    <source>
        <dbReference type="Proteomes" id="UP000787635"/>
    </source>
</evidence>
<dbReference type="Pfam" id="PF19279">
    <property type="entry name" value="YegS_C"/>
    <property type="match status" value="1"/>
</dbReference>
<dbReference type="InterPro" id="IPR016064">
    <property type="entry name" value="NAD/diacylglycerol_kinase_sf"/>
</dbReference>
<keyword evidence="1" id="KW-0808">Transferase</keyword>
<protein>
    <submittedName>
        <fullName evidence="7">Diacylglycerol kinase</fullName>
    </submittedName>
</protein>
<feature type="domain" description="DAGKc" evidence="6">
    <location>
        <begin position="38"/>
        <end position="167"/>
    </location>
</feature>
<name>A0ABX1E8U9_9PROT</name>
<proteinExistence type="predicted"/>
<evidence type="ECO:0000256" key="2">
    <source>
        <dbReference type="ARBA" id="ARBA00022741"/>
    </source>
</evidence>
<dbReference type="PANTHER" id="PTHR12358:SF54">
    <property type="entry name" value="SPHINGOSINE KINASE RELATED PROTEIN"/>
    <property type="match status" value="1"/>
</dbReference>
<evidence type="ECO:0000256" key="1">
    <source>
        <dbReference type="ARBA" id="ARBA00022679"/>
    </source>
</evidence>
<dbReference type="PANTHER" id="PTHR12358">
    <property type="entry name" value="SPHINGOSINE KINASE"/>
    <property type="match status" value="1"/>
</dbReference>
<dbReference type="InterPro" id="IPR045540">
    <property type="entry name" value="YegS/DAGK_C"/>
</dbReference>
<accession>A0ABX1E8U9</accession>
<comment type="caution">
    <text evidence="7">The sequence shown here is derived from an EMBL/GenBank/DDBJ whole genome shotgun (WGS) entry which is preliminary data.</text>
</comment>
<dbReference type="InterPro" id="IPR050187">
    <property type="entry name" value="Lipid_Phosphate_FormReg"/>
</dbReference>
<dbReference type="Pfam" id="PF00781">
    <property type="entry name" value="DAGK_cat"/>
    <property type="match status" value="1"/>
</dbReference>
<evidence type="ECO:0000256" key="4">
    <source>
        <dbReference type="ARBA" id="ARBA00022840"/>
    </source>
</evidence>
<dbReference type="SMART" id="SM00046">
    <property type="entry name" value="DAGKc"/>
    <property type="match status" value="1"/>
</dbReference>
<reference evidence="7 8" key="1">
    <citation type="submission" date="2020-03" db="EMBL/GenBank/DDBJ databases">
        <title>Roseomonas selenitidurans sp. nov. isolated from urban soil.</title>
        <authorList>
            <person name="Liu H."/>
        </authorList>
    </citation>
    <scope>NUCLEOTIDE SEQUENCE [LARGE SCALE GENOMIC DNA]</scope>
    <source>
        <strain evidence="7 8">BU-1</strain>
    </source>
</reference>
<sequence>MLRGAATSRSRNLRPRPPLSSRHTPRRPILTPSPPAGPSPHRVAVVINAASGTALGRDTIEAEVMRHLAAAGVEAVLVPDHAEGLLARLDEAVAMGAQAVVVGGGDGSIAAAAARLMGGEAALGILPLGTMNLLAKDLGIPLPLEAAAAALAQGTIRAIDVADVNEHVFLCSSVLGSPSWLGRHRERGRGKRGLRPRLVFILAALRSEWRHRPMRLSVRLGEGRTVRLWTRALAVANNRYAEGFGLMMTRPRLDAGELALYVARRYGTWWWVKMIAGMFLGTWRGSRLVQERTAQQVTIGSARTAIRVMNDGEALLIPPPLVYRIHPGALRVIVPGPPAEDPPAGTDPLPRASAPPVA</sequence>
<dbReference type="InterPro" id="IPR001206">
    <property type="entry name" value="Diacylglycerol_kinase_cat_dom"/>
</dbReference>
<dbReference type="Gene3D" id="3.40.50.10330">
    <property type="entry name" value="Probable inorganic polyphosphate/atp-NAD kinase, domain 1"/>
    <property type="match status" value="1"/>
</dbReference>
<feature type="region of interest" description="Disordered" evidence="5">
    <location>
        <begin position="336"/>
        <end position="358"/>
    </location>
</feature>
<dbReference type="SUPFAM" id="SSF111331">
    <property type="entry name" value="NAD kinase/diacylglycerol kinase-like"/>
    <property type="match status" value="1"/>
</dbReference>
<dbReference type="Gene3D" id="2.60.200.40">
    <property type="match status" value="1"/>
</dbReference>
<dbReference type="GO" id="GO:0016301">
    <property type="term" value="F:kinase activity"/>
    <property type="evidence" value="ECO:0007669"/>
    <property type="project" value="UniProtKB-KW"/>
</dbReference>
<evidence type="ECO:0000256" key="5">
    <source>
        <dbReference type="SAM" id="MobiDB-lite"/>
    </source>
</evidence>
<evidence type="ECO:0000313" key="7">
    <source>
        <dbReference type="EMBL" id="NKC33238.1"/>
    </source>
</evidence>
<keyword evidence="4" id="KW-0067">ATP-binding</keyword>
<dbReference type="Proteomes" id="UP000787635">
    <property type="component" value="Unassembled WGS sequence"/>
</dbReference>
<gene>
    <name evidence="7" type="ORF">HEQ75_20415</name>
</gene>
<dbReference type="PROSITE" id="PS50146">
    <property type="entry name" value="DAGK"/>
    <property type="match status" value="1"/>
</dbReference>